<reference evidence="1" key="1">
    <citation type="submission" date="2020-03" db="EMBL/GenBank/DDBJ databases">
        <title>The deep terrestrial virosphere.</title>
        <authorList>
            <person name="Holmfeldt K."/>
            <person name="Nilsson E."/>
            <person name="Simone D."/>
            <person name="Lopez-Fernandez M."/>
            <person name="Wu X."/>
            <person name="de Brujin I."/>
            <person name="Lundin D."/>
            <person name="Andersson A."/>
            <person name="Bertilsson S."/>
            <person name="Dopson M."/>
        </authorList>
    </citation>
    <scope>NUCLEOTIDE SEQUENCE</scope>
    <source>
        <strain evidence="1">MM415B04694</strain>
    </source>
</reference>
<organism evidence="1">
    <name type="scientific">viral metagenome</name>
    <dbReference type="NCBI Taxonomy" id="1070528"/>
    <lineage>
        <taxon>unclassified sequences</taxon>
        <taxon>metagenomes</taxon>
        <taxon>organismal metagenomes</taxon>
    </lineage>
</organism>
<dbReference type="EMBL" id="MT143065">
    <property type="protein sequence ID" value="QJA92421.1"/>
    <property type="molecule type" value="Genomic_DNA"/>
</dbReference>
<evidence type="ECO:0000313" key="1">
    <source>
        <dbReference type="EMBL" id="QJA92421.1"/>
    </source>
</evidence>
<proteinExistence type="predicted"/>
<accession>A0A6M3LH37</accession>
<dbReference type="AlphaFoldDB" id="A0A6M3LH37"/>
<sequence>MKSRLIAALDNIKSMETKTLMYCYRGETWETTPIRDKAIADVGRMTQRQVAKLADIQQEMFGRTIHIKRITE</sequence>
<name>A0A6M3LH37_9ZZZZ</name>
<protein>
    <submittedName>
        <fullName evidence="1">Uncharacterized protein</fullName>
    </submittedName>
</protein>
<gene>
    <name evidence="1" type="ORF">MM415B04694_0010</name>
</gene>